<dbReference type="STRING" id="1631249.BQ8794_10022"/>
<keyword evidence="2" id="KW-1185">Reference proteome</keyword>
<evidence type="ECO:0000313" key="2">
    <source>
        <dbReference type="Proteomes" id="UP000188388"/>
    </source>
</evidence>
<reference evidence="2" key="1">
    <citation type="submission" date="2017-01" db="EMBL/GenBank/DDBJ databases">
        <authorList>
            <person name="Brunel B."/>
        </authorList>
    </citation>
    <scope>NUCLEOTIDE SEQUENCE [LARGE SCALE GENOMIC DNA]</scope>
</reference>
<name>A0A1R3V1S9_9HYPH</name>
<sequence length="67" mass="7067">MTAAALALRLVDHALAELAVRAETMSAERLQAELGDITAAGRSAAGDLVAAVLDRELRRRRHESGDG</sequence>
<dbReference type="Proteomes" id="UP000188388">
    <property type="component" value="Unassembled WGS sequence"/>
</dbReference>
<protein>
    <submittedName>
        <fullName evidence="1">Uncharacterized protein</fullName>
    </submittedName>
</protein>
<organism evidence="1 2">
    <name type="scientific">Mesorhizobium prunaredense</name>
    <dbReference type="NCBI Taxonomy" id="1631249"/>
    <lineage>
        <taxon>Bacteria</taxon>
        <taxon>Pseudomonadati</taxon>
        <taxon>Pseudomonadota</taxon>
        <taxon>Alphaproteobacteria</taxon>
        <taxon>Hyphomicrobiales</taxon>
        <taxon>Phyllobacteriaceae</taxon>
        <taxon>Mesorhizobium</taxon>
    </lineage>
</organism>
<dbReference type="RefSeq" id="WP_077371391.1">
    <property type="nucleotide sequence ID" value="NZ_FTPD01000001.1"/>
</dbReference>
<dbReference type="EMBL" id="FTPD01000001">
    <property type="protein sequence ID" value="SIT52652.1"/>
    <property type="molecule type" value="Genomic_DNA"/>
</dbReference>
<gene>
    <name evidence="1" type="ORF">BQ8794_10022</name>
</gene>
<evidence type="ECO:0000313" key="1">
    <source>
        <dbReference type="EMBL" id="SIT52652.1"/>
    </source>
</evidence>
<proteinExistence type="predicted"/>
<accession>A0A1R3V1S9</accession>
<dbReference type="AlphaFoldDB" id="A0A1R3V1S9"/>